<comment type="subcellular location">
    <subcellularLocation>
        <location evidence="10">Cell inner membrane</location>
        <topology evidence="10">Multi-pass membrane protein</topology>
    </subcellularLocation>
    <subcellularLocation>
        <location evidence="1">Cell membrane</location>
        <topology evidence="1">Multi-pass membrane protein</topology>
    </subcellularLocation>
</comment>
<dbReference type="GO" id="GO:0046872">
    <property type="term" value="F:metal ion binding"/>
    <property type="evidence" value="ECO:0007669"/>
    <property type="project" value="UniProtKB-KW"/>
</dbReference>
<evidence type="ECO:0000256" key="9">
    <source>
        <dbReference type="ARBA" id="ARBA00023136"/>
    </source>
</evidence>
<dbReference type="PANTHER" id="PTHR32024">
    <property type="entry name" value="TRK SYSTEM POTASSIUM UPTAKE PROTEIN TRKG-RELATED"/>
    <property type="match status" value="1"/>
</dbReference>
<reference evidence="13 14" key="1">
    <citation type="journal article" date="2012" name="Proc. Natl. Acad. Sci. U.S.A.">
        <title>Genome streamlining and chemical defense in a coral reef symbiosis.</title>
        <authorList>
            <person name="Kwan J.C."/>
            <person name="Donia M.S."/>
            <person name="Han A.W."/>
            <person name="Hirose E."/>
            <person name="Haygood M.G."/>
            <person name="Schmidt E.W."/>
        </authorList>
    </citation>
    <scope>NUCLEOTIDE SEQUENCE [LARGE SCALE GENOMIC DNA]</scope>
    <source>
        <strain evidence="13 14">L2</strain>
    </source>
</reference>
<evidence type="ECO:0000256" key="7">
    <source>
        <dbReference type="ARBA" id="ARBA00022989"/>
    </source>
</evidence>
<evidence type="ECO:0000256" key="2">
    <source>
        <dbReference type="ARBA" id="ARBA00022448"/>
    </source>
</evidence>
<feature type="transmembrane region" description="Helical" evidence="12">
    <location>
        <begin position="444"/>
        <end position="464"/>
    </location>
</feature>
<keyword evidence="11" id="KW-0479">Metal-binding</keyword>
<evidence type="ECO:0000256" key="8">
    <source>
        <dbReference type="ARBA" id="ARBA00023065"/>
    </source>
</evidence>
<evidence type="ECO:0000313" key="13">
    <source>
        <dbReference type="EMBL" id="AFX99535.1"/>
    </source>
</evidence>
<comment type="function">
    <text evidence="10">Low-affinity potassium transport system. Interacts with Trk system potassium uptake protein TrkA.</text>
</comment>
<dbReference type="GO" id="GO:0015379">
    <property type="term" value="F:potassium:chloride symporter activity"/>
    <property type="evidence" value="ECO:0007669"/>
    <property type="project" value="InterPro"/>
</dbReference>
<feature type="transmembrane region" description="Helical" evidence="12">
    <location>
        <begin position="165"/>
        <end position="190"/>
    </location>
</feature>
<keyword evidence="7 12" id="KW-1133">Transmembrane helix</keyword>
<feature type="transmembrane region" description="Helical" evidence="12">
    <location>
        <begin position="314"/>
        <end position="335"/>
    </location>
</feature>
<evidence type="ECO:0000256" key="4">
    <source>
        <dbReference type="ARBA" id="ARBA00022538"/>
    </source>
</evidence>
<feature type="transmembrane region" description="Helical" evidence="12">
    <location>
        <begin position="381"/>
        <end position="403"/>
    </location>
</feature>
<evidence type="ECO:0000256" key="6">
    <source>
        <dbReference type="ARBA" id="ARBA00022958"/>
    </source>
</evidence>
<evidence type="ECO:0000256" key="3">
    <source>
        <dbReference type="ARBA" id="ARBA00022475"/>
    </source>
</evidence>
<accession>K7YIU6</accession>
<dbReference type="eggNOG" id="COG0168">
    <property type="taxonomic scope" value="Bacteria"/>
</dbReference>
<feature type="transmembrane region" description="Helical" evidence="12">
    <location>
        <begin position="59"/>
        <end position="80"/>
    </location>
</feature>
<evidence type="ECO:0000256" key="5">
    <source>
        <dbReference type="ARBA" id="ARBA00022692"/>
    </source>
</evidence>
<feature type="transmembrane region" description="Helical" evidence="12">
    <location>
        <begin position="122"/>
        <end position="144"/>
    </location>
</feature>
<proteinExistence type="inferred from homology"/>
<dbReference type="PIRSF" id="PIRSF006247">
    <property type="entry name" value="TrkH"/>
    <property type="match status" value="1"/>
</dbReference>
<feature type="binding site" evidence="11">
    <location>
        <position position="304"/>
    </location>
    <ligand>
        <name>K(+)</name>
        <dbReference type="ChEBI" id="CHEBI:29103"/>
    </ligand>
</feature>
<keyword evidence="2 10" id="KW-0813">Transport</keyword>
<evidence type="ECO:0000256" key="12">
    <source>
        <dbReference type="SAM" id="Phobius"/>
    </source>
</evidence>
<keyword evidence="4 10" id="KW-0633">Potassium transport</keyword>
<name>K7YIU6_9PROT</name>
<feature type="binding site" evidence="11">
    <location>
        <position position="420"/>
    </location>
    <ligand>
        <name>K(+)</name>
        <dbReference type="ChEBI" id="CHEBI:29103"/>
    </ligand>
</feature>
<keyword evidence="5 12" id="KW-0812">Transmembrane</keyword>
<keyword evidence="14" id="KW-1185">Reference proteome</keyword>
<keyword evidence="10" id="KW-0997">Cell inner membrane</keyword>
<feature type="transmembrane region" description="Helical" evidence="12">
    <location>
        <begin position="27"/>
        <end position="47"/>
    </location>
</feature>
<dbReference type="PATRIC" id="fig|1193729.4.peg.707"/>
<dbReference type="InterPro" id="IPR003445">
    <property type="entry name" value="Cat_transpt"/>
</dbReference>
<comment type="similarity">
    <text evidence="10">Belongs to the TrkH potassium transport family.</text>
</comment>
<protein>
    <recommendedName>
        <fullName evidence="10">Trk system potassium uptake protein</fullName>
    </recommendedName>
</protein>
<feature type="binding site" evidence="11">
    <location>
        <position position="208"/>
    </location>
    <ligand>
        <name>K(+)</name>
        <dbReference type="ChEBI" id="CHEBI:29103"/>
    </ligand>
</feature>
<dbReference type="STRING" id="1193729.A1OE_1364"/>
<dbReference type="Pfam" id="PF02386">
    <property type="entry name" value="TrkH"/>
    <property type="match status" value="1"/>
</dbReference>
<organism evidence="13 14">
    <name type="scientific">Candidatus Endolissoclinum faulkneri L2</name>
    <dbReference type="NCBI Taxonomy" id="1193729"/>
    <lineage>
        <taxon>Bacteria</taxon>
        <taxon>Pseudomonadati</taxon>
        <taxon>Pseudomonadota</taxon>
        <taxon>Alphaproteobacteria</taxon>
        <taxon>Rhodospirillales</taxon>
        <taxon>Rhodospirillaceae</taxon>
        <taxon>Candidatus Endolissoclinum</taxon>
    </lineage>
</organism>
<evidence type="ECO:0000313" key="14">
    <source>
        <dbReference type="Proteomes" id="UP000010077"/>
    </source>
</evidence>
<dbReference type="AlphaFoldDB" id="K7YIU6"/>
<gene>
    <name evidence="13" type="ORF">A1OE_1364</name>
</gene>
<dbReference type="InterPro" id="IPR004772">
    <property type="entry name" value="TrkH"/>
</dbReference>
<keyword evidence="8 10" id="KW-0406">Ion transport</keyword>
<evidence type="ECO:0000256" key="11">
    <source>
        <dbReference type="PIRSR" id="PIRSR006247-1"/>
    </source>
</evidence>
<feature type="binding site" evidence="11">
    <location>
        <position position="421"/>
    </location>
    <ligand>
        <name>K(+)</name>
        <dbReference type="ChEBI" id="CHEBI:29103"/>
    </ligand>
</feature>
<feature type="binding site" evidence="11">
    <location>
        <position position="101"/>
    </location>
    <ligand>
        <name>K(+)</name>
        <dbReference type="ChEBI" id="CHEBI:29103"/>
    </ligand>
</feature>
<evidence type="ECO:0000256" key="1">
    <source>
        <dbReference type="ARBA" id="ARBA00004651"/>
    </source>
</evidence>
<dbReference type="HOGENOM" id="CLU_030708_0_1_5"/>
<feature type="binding site" evidence="11">
    <location>
        <position position="100"/>
    </location>
    <ligand>
        <name>K(+)</name>
        <dbReference type="ChEBI" id="CHEBI:29103"/>
    </ligand>
</feature>
<evidence type="ECO:0000256" key="10">
    <source>
        <dbReference type="PIRNR" id="PIRNR006247"/>
    </source>
</evidence>
<keyword evidence="9 10" id="KW-0472">Membrane</keyword>
<dbReference type="EMBL" id="CP003539">
    <property type="protein sequence ID" value="AFX99535.1"/>
    <property type="molecule type" value="Genomic_DNA"/>
</dbReference>
<keyword evidence="6 10" id="KW-0630">Potassium</keyword>
<dbReference type="Proteomes" id="UP000010077">
    <property type="component" value="Chromosome"/>
</dbReference>
<feature type="transmembrane region" description="Helical" evidence="12">
    <location>
        <begin position="262"/>
        <end position="283"/>
    </location>
</feature>
<dbReference type="KEGG" id="thal:A1OE_1364"/>
<keyword evidence="3 10" id="KW-1003">Cell membrane</keyword>
<dbReference type="PANTHER" id="PTHR32024:SF3">
    <property type="entry name" value="TRK SYSTEM POTASSIUM UPTAKE PROTEIN"/>
    <property type="match status" value="1"/>
</dbReference>
<dbReference type="GO" id="GO:0005886">
    <property type="term" value="C:plasma membrane"/>
    <property type="evidence" value="ECO:0007669"/>
    <property type="project" value="UniProtKB-SubCell"/>
</dbReference>
<feature type="transmembrane region" description="Helical" evidence="12">
    <location>
        <begin position="224"/>
        <end position="241"/>
    </location>
</feature>
<sequence length="471" mass="51403">MLLTFLAIAMCVPATIDLVNHYSDWQVFLGVAGITLFVGVLTMLATRTVRGSKLNLRQAFLLTTLSWLVISSFAALPFFFSDLDMTLADSFFESMSGVTTTGATVISDLNHAPPGILMWRALLQWLGGLGIIVIALAILPTLSVRGMQLFLTEAFDLADKVLPRAAQLAAGLGVMYFIITFICAISLWFAGMDVFDAVAHAMSTISTGGYSTKDDSIGYFNIPAIHWIVTFGMILGSLPFIHYVGIAHGDIRSILRDRQVQCFLMLVLIAVALVSIWITYYINLDPYDAVRFAAFNVVSIITGTGYITMDFSTWGGFAVTLMLFLMFLGGCSGSTTCGIKIFRFQVLYAMAKVRFARLLRPHGIFIPYYNRKPIPESLSESVTGFVFLYIICFCLVAIGLAAMGLDSITALSGAATTISNVGPGLGSIIGPAENFDKLPDAAKWLLSFAMLLGRLEIFTVLLLLTPRFWSK</sequence>